<evidence type="ECO:0000313" key="3">
    <source>
        <dbReference type="Proteomes" id="UP000887568"/>
    </source>
</evidence>
<dbReference type="AlphaFoldDB" id="A0A913ZSD8"/>
<dbReference type="RefSeq" id="XP_038054006.1">
    <property type="nucleotide sequence ID" value="XM_038198078.1"/>
</dbReference>
<dbReference type="Proteomes" id="UP000887568">
    <property type="component" value="Unplaced"/>
</dbReference>
<feature type="compositionally biased region" description="Basic residues" evidence="1">
    <location>
        <begin position="22"/>
        <end position="34"/>
    </location>
</feature>
<protein>
    <submittedName>
        <fullName evidence="2">Uncharacterized protein</fullName>
    </submittedName>
</protein>
<evidence type="ECO:0000313" key="2">
    <source>
        <dbReference type="EnsemblMetazoa" id="XP_038054006.1"/>
    </source>
</evidence>
<proteinExistence type="predicted"/>
<dbReference type="GeneID" id="119726424"/>
<feature type="compositionally biased region" description="Basic residues" evidence="1">
    <location>
        <begin position="75"/>
        <end position="88"/>
    </location>
</feature>
<organism evidence="2 3">
    <name type="scientific">Patiria miniata</name>
    <name type="common">Bat star</name>
    <name type="synonym">Asterina miniata</name>
    <dbReference type="NCBI Taxonomy" id="46514"/>
    <lineage>
        <taxon>Eukaryota</taxon>
        <taxon>Metazoa</taxon>
        <taxon>Echinodermata</taxon>
        <taxon>Eleutherozoa</taxon>
        <taxon>Asterozoa</taxon>
        <taxon>Asteroidea</taxon>
        <taxon>Valvatacea</taxon>
        <taxon>Valvatida</taxon>
        <taxon>Asterinidae</taxon>
        <taxon>Patiria</taxon>
    </lineage>
</organism>
<reference evidence="2" key="1">
    <citation type="submission" date="2022-11" db="UniProtKB">
        <authorList>
            <consortium name="EnsemblMetazoa"/>
        </authorList>
    </citation>
    <scope>IDENTIFICATION</scope>
</reference>
<feature type="compositionally biased region" description="Basic and acidic residues" evidence="1">
    <location>
        <begin position="58"/>
        <end position="74"/>
    </location>
</feature>
<accession>A0A913ZSD8</accession>
<name>A0A913ZSD8_PATMI</name>
<dbReference type="EnsemblMetazoa" id="XM_038198078.1">
    <property type="protein sequence ID" value="XP_038054006.1"/>
    <property type="gene ID" value="LOC119726424"/>
</dbReference>
<evidence type="ECO:0000256" key="1">
    <source>
        <dbReference type="SAM" id="MobiDB-lite"/>
    </source>
</evidence>
<sequence length="117" mass="13359">MKQPKRPSVDTADTGPVETEAKKKKKLHKDKKHNTTADITQSNEESKPQAKQGDTQGGDDRLAGEGEVKDDRVMTKAHRKGKKRKQQRRVQNDDTVHQSRINAEETQPIKKKKKHKK</sequence>
<feature type="region of interest" description="Disordered" evidence="1">
    <location>
        <begin position="1"/>
        <end position="117"/>
    </location>
</feature>
<keyword evidence="3" id="KW-1185">Reference proteome</keyword>